<evidence type="ECO:0000313" key="3">
    <source>
        <dbReference type="EMBL" id="ABX06177.1"/>
    </source>
</evidence>
<name>A9B540_HERA2</name>
<feature type="signal peptide" evidence="2">
    <location>
        <begin position="1"/>
        <end position="28"/>
    </location>
</feature>
<dbReference type="HOGENOM" id="CLU_049009_0_0_0"/>
<proteinExistence type="predicted"/>
<feature type="region of interest" description="Disordered" evidence="1">
    <location>
        <begin position="232"/>
        <end position="254"/>
    </location>
</feature>
<evidence type="ECO:0000256" key="1">
    <source>
        <dbReference type="SAM" id="MobiDB-lite"/>
    </source>
</evidence>
<accession>A9B540</accession>
<dbReference type="Proteomes" id="UP000000787">
    <property type="component" value="Chromosome"/>
</dbReference>
<organism evidence="3 4">
    <name type="scientific">Herpetosiphon aurantiacus (strain ATCC 23779 / DSM 785 / 114-95)</name>
    <dbReference type="NCBI Taxonomy" id="316274"/>
    <lineage>
        <taxon>Bacteria</taxon>
        <taxon>Bacillati</taxon>
        <taxon>Chloroflexota</taxon>
        <taxon>Chloroflexia</taxon>
        <taxon>Herpetosiphonales</taxon>
        <taxon>Herpetosiphonaceae</taxon>
        <taxon>Herpetosiphon</taxon>
    </lineage>
</organism>
<dbReference type="EMBL" id="CP000875">
    <property type="protein sequence ID" value="ABX06177.1"/>
    <property type="molecule type" value="Genomic_DNA"/>
</dbReference>
<protein>
    <submittedName>
        <fullName evidence="3">Uncharacterized protein</fullName>
    </submittedName>
</protein>
<reference evidence="3 4" key="1">
    <citation type="journal article" date="2011" name="Stand. Genomic Sci.">
        <title>Complete genome sequence of the filamentous gliding predatory bacterium Herpetosiphon aurantiacus type strain (114-95(T)).</title>
        <authorList>
            <person name="Kiss H."/>
            <person name="Nett M."/>
            <person name="Domin N."/>
            <person name="Martin K."/>
            <person name="Maresca J.A."/>
            <person name="Copeland A."/>
            <person name="Lapidus A."/>
            <person name="Lucas S."/>
            <person name="Berry K.W."/>
            <person name="Glavina Del Rio T."/>
            <person name="Dalin E."/>
            <person name="Tice H."/>
            <person name="Pitluck S."/>
            <person name="Richardson P."/>
            <person name="Bruce D."/>
            <person name="Goodwin L."/>
            <person name="Han C."/>
            <person name="Detter J.C."/>
            <person name="Schmutz J."/>
            <person name="Brettin T."/>
            <person name="Land M."/>
            <person name="Hauser L."/>
            <person name="Kyrpides N.C."/>
            <person name="Ivanova N."/>
            <person name="Goker M."/>
            <person name="Woyke T."/>
            <person name="Klenk H.P."/>
            <person name="Bryant D.A."/>
        </authorList>
    </citation>
    <scope>NUCLEOTIDE SEQUENCE [LARGE SCALE GENOMIC DNA]</scope>
    <source>
        <strain evidence="4">ATCC 23779 / DSM 785 / 114-95</strain>
    </source>
</reference>
<evidence type="ECO:0000313" key="4">
    <source>
        <dbReference type="Proteomes" id="UP000000787"/>
    </source>
</evidence>
<sequence length="451" mass="49084">MVLRRILGIVTAAIAVVSLAVQPRSTAAAEPIKLDTQCFDVPGIINCLDDKFLSYWRSNGGLPVFGYPITAAANEVNPDTQQSYLTQWLERNRFELHPENAGTPYEVLLGLLGKERLTQLGREIEPREAGPVDGCLWFEQTGHNVCDQAGSLGFKSYWQSHGLKIDGLDNYARSLQLFGLPLTSAKSETNANGDTVVTQWFERARLEWHPSNPDEFKVLLGLLGKEIIDGRSQPTPPTPIDPCASTPDPVSARVRPAKCGEQGTEFSFDFYGFKASEEVGFWITNPDGINVGTRQTAKVGPNGSISGLPFDSRDATPGTWQFTMQSAYQSHQAIVYITVIAKAPQPTPNPSNCTSTPEPVSARISPAKCGPAGMVFIFDVFGFQPNEQVGFWITNPDGINVGIANTMNIGPEGAISGIEFPTDGFTPGTWQFTMQGTTSNHASIIYFTITE</sequence>
<keyword evidence="2" id="KW-0732">Signal</keyword>
<dbReference type="BioCyc" id="HAUR316274:GHYA-3578-MONOMER"/>
<dbReference type="STRING" id="316274.Haur_3541"/>
<dbReference type="eggNOG" id="COG0823">
    <property type="taxonomic scope" value="Bacteria"/>
</dbReference>
<gene>
    <name evidence="3" type="ordered locus">Haur_3541</name>
</gene>
<keyword evidence="4" id="KW-1185">Reference proteome</keyword>
<dbReference type="InParanoid" id="A9B540"/>
<evidence type="ECO:0000256" key="2">
    <source>
        <dbReference type="SAM" id="SignalP"/>
    </source>
</evidence>
<feature type="chain" id="PRO_5002731892" evidence="2">
    <location>
        <begin position="29"/>
        <end position="451"/>
    </location>
</feature>
<dbReference type="KEGG" id="hau:Haur_3541"/>
<dbReference type="AlphaFoldDB" id="A9B540"/>